<accession>A0A0M8NWN1</accession>
<gene>
    <name evidence="1" type="ORF">ACN38_g10313</name>
</gene>
<comment type="caution">
    <text evidence="1">The sequence shown here is derived from an EMBL/GenBank/DDBJ whole genome shotgun (WGS) entry which is preliminary data.</text>
</comment>
<dbReference type="EMBL" id="LHQQ01000231">
    <property type="protein sequence ID" value="KOS38877.1"/>
    <property type="molecule type" value="Genomic_DNA"/>
</dbReference>
<name>A0A0M8NWN1_9EURO</name>
<evidence type="ECO:0000313" key="1">
    <source>
        <dbReference type="EMBL" id="KOS38877.1"/>
    </source>
</evidence>
<proteinExistence type="predicted"/>
<organism evidence="1 2">
    <name type="scientific">Penicillium nordicum</name>
    <dbReference type="NCBI Taxonomy" id="229535"/>
    <lineage>
        <taxon>Eukaryota</taxon>
        <taxon>Fungi</taxon>
        <taxon>Dikarya</taxon>
        <taxon>Ascomycota</taxon>
        <taxon>Pezizomycotina</taxon>
        <taxon>Eurotiomycetes</taxon>
        <taxon>Eurotiomycetidae</taxon>
        <taxon>Eurotiales</taxon>
        <taxon>Aspergillaceae</taxon>
        <taxon>Penicillium</taxon>
    </lineage>
</organism>
<evidence type="ECO:0000313" key="2">
    <source>
        <dbReference type="Proteomes" id="UP000037696"/>
    </source>
</evidence>
<sequence>MVCWWWQKGQPKERAKESASGLLVNKKEKTYNSEDSLVVTHPTTNSPACGLSTAERTGSPVFHTLWSYVLVYE</sequence>
<dbReference type="Proteomes" id="UP000037696">
    <property type="component" value="Unassembled WGS sequence"/>
</dbReference>
<keyword evidence="2" id="KW-1185">Reference proteome</keyword>
<dbReference type="OrthoDB" id="4504314at2759"/>
<dbReference type="AlphaFoldDB" id="A0A0M8NWN1"/>
<protein>
    <submittedName>
        <fullName evidence="1">Uncharacterized protein</fullName>
    </submittedName>
</protein>
<reference evidence="1 2" key="1">
    <citation type="submission" date="2015-08" db="EMBL/GenBank/DDBJ databases">
        <title>Genome sequencing of Penicillium nordicum.</title>
        <authorList>
            <person name="Nguyen H.D."/>
            <person name="Seifert K.A."/>
        </authorList>
    </citation>
    <scope>NUCLEOTIDE SEQUENCE [LARGE SCALE GENOMIC DNA]</scope>
    <source>
        <strain evidence="1 2">DAOMC 185683</strain>
    </source>
</reference>